<keyword evidence="2 9" id="KW-0489">Methyltransferase</keyword>
<feature type="region of interest" description="Disordered" evidence="10">
    <location>
        <begin position="365"/>
        <end position="426"/>
    </location>
</feature>
<dbReference type="GO" id="GO:0005634">
    <property type="term" value="C:nucleus"/>
    <property type="evidence" value="ECO:0007669"/>
    <property type="project" value="TreeGrafter"/>
</dbReference>
<dbReference type="Gene3D" id="3.30.56.70">
    <property type="entry name" value="N2,N2-dimethylguanosine tRNA methyltransferase, C-terminal domain"/>
    <property type="match status" value="1"/>
</dbReference>
<evidence type="ECO:0000256" key="4">
    <source>
        <dbReference type="ARBA" id="ARBA00022691"/>
    </source>
</evidence>
<reference evidence="11" key="2">
    <citation type="submission" date="2013-10" db="EMBL/GenBank/DDBJ databases">
        <authorList>
            <person name="Aslett M."/>
        </authorList>
    </citation>
    <scope>NUCLEOTIDE SEQUENCE [LARGE SCALE GENOMIC DNA]</scope>
    <source>
        <strain evidence="11">Houghton</strain>
    </source>
</reference>
<feature type="compositionally biased region" description="Polar residues" evidence="10">
    <location>
        <begin position="387"/>
        <end position="396"/>
    </location>
</feature>
<feature type="region of interest" description="Disordered" evidence="10">
    <location>
        <begin position="598"/>
        <end position="681"/>
    </location>
</feature>
<name>U6N0D0_9EIME</name>
<evidence type="ECO:0000256" key="5">
    <source>
        <dbReference type="ARBA" id="ARBA00022694"/>
    </source>
</evidence>
<dbReference type="PANTHER" id="PTHR10631:SF3">
    <property type="entry name" value="TRNA (GUANINE(26)-N(2))-DIMETHYLTRANSFERASE"/>
    <property type="match status" value="1"/>
</dbReference>
<feature type="compositionally biased region" description="Basic and acidic residues" evidence="10">
    <location>
        <begin position="634"/>
        <end position="645"/>
    </location>
</feature>
<evidence type="ECO:0000256" key="2">
    <source>
        <dbReference type="ARBA" id="ARBA00022603"/>
    </source>
</evidence>
<evidence type="ECO:0000256" key="1">
    <source>
        <dbReference type="ARBA" id="ARBA00022555"/>
    </source>
</evidence>
<keyword evidence="12" id="KW-1185">Reference proteome</keyword>
<proteinExistence type="inferred from homology"/>
<protein>
    <recommendedName>
        <fullName evidence="7">tRNA (guanine(26)-N(2))-dimethyltransferase</fullName>
        <ecNumber evidence="7">2.1.1.216</ecNumber>
    </recommendedName>
</protein>
<dbReference type="InterPro" id="IPR002905">
    <property type="entry name" value="Trm1"/>
</dbReference>
<keyword evidence="5 9" id="KW-0819">tRNA processing</keyword>
<organism evidence="11 12">
    <name type="scientific">Eimeria necatrix</name>
    <dbReference type="NCBI Taxonomy" id="51315"/>
    <lineage>
        <taxon>Eukaryota</taxon>
        <taxon>Sar</taxon>
        <taxon>Alveolata</taxon>
        <taxon>Apicomplexa</taxon>
        <taxon>Conoidasida</taxon>
        <taxon>Coccidia</taxon>
        <taxon>Eucoccidiorida</taxon>
        <taxon>Eimeriorina</taxon>
        <taxon>Eimeriidae</taxon>
        <taxon>Eimeria</taxon>
    </lineage>
</organism>
<dbReference type="FunFam" id="3.30.56.70:FF:000001">
    <property type="entry name" value="tRNA (guanine(26)-N(2))-dimethyltransferase"/>
    <property type="match status" value="1"/>
</dbReference>
<evidence type="ECO:0000256" key="7">
    <source>
        <dbReference type="ARBA" id="ARBA00039099"/>
    </source>
</evidence>
<evidence type="ECO:0000313" key="11">
    <source>
        <dbReference type="EMBL" id="CDJ69938.1"/>
    </source>
</evidence>
<dbReference type="GO" id="GO:0002940">
    <property type="term" value="P:tRNA N2-guanine methylation"/>
    <property type="evidence" value="ECO:0007669"/>
    <property type="project" value="TreeGrafter"/>
</dbReference>
<gene>
    <name evidence="11" type="ORF">ENH_00076520</name>
</gene>
<sequence length="681" mass="72100">MAGPQGPKAAQNLKGQGPSSKSGADTGATGQIREGLVTLEATPGESVFFNPAQVFNRDLSLLVLKAFACKQQQVLNQRSAATLARCKAEGRPEPQPLEFVGFNVLEPLAATGLRSLRYLKELGPLVACAVANDLDPKAAAAAKANAKLNEVPQHRFLATCSEATRLMHLLSHPPLSAGTLKKINSLPAGASVPSSFDLSCPPEELLLVPPLFKPAAAAAEAAAAGAPAAPVAAAAAVEEGGAPFWFDIVDIDPYGSCSPFLDSAVGAVRSGGLLCVTSTDTSTLVGNALETAYYKYGGATAKMSAHHEVAVRVVLHAVAQAAAKQRKAVQPLLCLSVDFYVRLFVRVVFHCPSCEAFTVAPLGSQAPKPRKAKGSGSSLHAEDAQEQKQVPPSQGESAEAVAVGENASNSNSNSSSKSSNSSGKEEQVAAADGIRLKYKAASLPEGVATQCSECGGRVLLGGPIYSGPYYDPEFVGLCLEELDKSKDTLPGLTMQTRIRGMLTALQEELPDVPLHYQLPSLCTRNKLTMIKPASFMAALRRLGYRASHFHRDPQAVKTDAQCVVVFDILRTHAAKSTSANHERFPVLRKPIQTKGIDLSPPTAEENKAQPKKHVARWLPNPAPYWGPKGRAGKRRAETEEKDTTVKKNCQKVTVHGSQEAKSAYSEGVETVNTSEDLNPLL</sequence>
<evidence type="ECO:0000256" key="9">
    <source>
        <dbReference type="PROSITE-ProRule" id="PRU00958"/>
    </source>
</evidence>
<dbReference type="PROSITE" id="PS51626">
    <property type="entry name" value="SAM_MT_TRM1"/>
    <property type="match status" value="1"/>
</dbReference>
<feature type="compositionally biased region" description="Low complexity" evidence="10">
    <location>
        <begin position="408"/>
        <end position="422"/>
    </location>
</feature>
<dbReference type="VEuPathDB" id="ToxoDB:ENH_00076520"/>
<dbReference type="RefSeq" id="XP_013438404.1">
    <property type="nucleotide sequence ID" value="XM_013582950.1"/>
</dbReference>
<dbReference type="SUPFAM" id="SSF53335">
    <property type="entry name" value="S-adenosyl-L-methionine-dependent methyltransferases"/>
    <property type="match status" value="1"/>
</dbReference>
<keyword evidence="3 9" id="KW-0808">Transferase</keyword>
<feature type="compositionally biased region" description="Polar residues" evidence="10">
    <location>
        <begin position="646"/>
        <end position="660"/>
    </location>
</feature>
<feature type="compositionally biased region" description="Polar residues" evidence="10">
    <location>
        <begin position="670"/>
        <end position="681"/>
    </location>
</feature>
<accession>U6N0D0</accession>
<dbReference type="InterPro" id="IPR029063">
    <property type="entry name" value="SAM-dependent_MTases_sf"/>
</dbReference>
<dbReference type="PANTHER" id="PTHR10631">
    <property type="entry name" value="N 2 ,N 2 -DIMETHYLGUANOSINE TRNA METHYLTRANSFERASE"/>
    <property type="match status" value="1"/>
</dbReference>
<evidence type="ECO:0000256" key="3">
    <source>
        <dbReference type="ARBA" id="ARBA00022679"/>
    </source>
</evidence>
<evidence type="ECO:0000256" key="10">
    <source>
        <dbReference type="SAM" id="MobiDB-lite"/>
    </source>
</evidence>
<feature type="region of interest" description="Disordered" evidence="10">
    <location>
        <begin position="1"/>
        <end position="28"/>
    </location>
</feature>
<dbReference type="InterPro" id="IPR042296">
    <property type="entry name" value="tRNA_met_Trm1_C"/>
</dbReference>
<keyword evidence="4 9" id="KW-0949">S-adenosyl-L-methionine</keyword>
<dbReference type="GeneID" id="25477782"/>
<dbReference type="EC" id="2.1.1.216" evidence="7"/>
<keyword evidence="6 9" id="KW-0694">RNA-binding</keyword>
<evidence type="ECO:0000256" key="6">
    <source>
        <dbReference type="ARBA" id="ARBA00022884"/>
    </source>
</evidence>
<evidence type="ECO:0000313" key="12">
    <source>
        <dbReference type="Proteomes" id="UP000030754"/>
    </source>
</evidence>
<dbReference type="GO" id="GO:0000049">
    <property type="term" value="F:tRNA binding"/>
    <property type="evidence" value="ECO:0007669"/>
    <property type="project" value="UniProtKB-UniRule"/>
</dbReference>
<comment type="similarity">
    <text evidence="9">Belongs to the class I-like SAM-binding methyltransferase superfamily. Trm1 family.</text>
</comment>
<dbReference type="Pfam" id="PF02005">
    <property type="entry name" value="TRM"/>
    <property type="match status" value="3"/>
</dbReference>
<feature type="compositionally biased region" description="Polar residues" evidence="10">
    <location>
        <begin position="13"/>
        <end position="23"/>
    </location>
</feature>
<dbReference type="GO" id="GO:0160104">
    <property type="term" value="F:tRNA (guanine(26)-N2)-dimethyltransferase activity"/>
    <property type="evidence" value="ECO:0007669"/>
    <property type="project" value="UniProtKB-EC"/>
</dbReference>
<dbReference type="Gene3D" id="3.40.50.150">
    <property type="entry name" value="Vaccinia Virus protein VP39"/>
    <property type="match status" value="1"/>
</dbReference>
<reference evidence="11" key="1">
    <citation type="submission" date="2013-10" db="EMBL/GenBank/DDBJ databases">
        <title>Genomic analysis of the causative agents of coccidiosis in chickens.</title>
        <authorList>
            <person name="Reid A.J."/>
            <person name="Blake D."/>
            <person name="Billington K."/>
            <person name="Browne H."/>
            <person name="Dunn M."/>
            <person name="Hung S."/>
            <person name="Kawahara F."/>
            <person name="Miranda-Saavedra D."/>
            <person name="Mourier T."/>
            <person name="Nagra H."/>
            <person name="Otto T.D."/>
            <person name="Rawlings N."/>
            <person name="Sanchez A."/>
            <person name="Sanders M."/>
            <person name="Subramaniam C."/>
            <person name="Tay Y."/>
            <person name="Dear P."/>
            <person name="Doerig C."/>
            <person name="Gruber A."/>
            <person name="Parkinson J."/>
            <person name="Shirley M."/>
            <person name="Wan K.L."/>
            <person name="Berriman M."/>
            <person name="Tomley F."/>
            <person name="Pain A."/>
        </authorList>
    </citation>
    <scope>NUCLEOTIDE SEQUENCE [LARGE SCALE GENOMIC DNA]</scope>
    <source>
        <strain evidence="11">Houghton</strain>
    </source>
</reference>
<dbReference type="OrthoDB" id="6349953at2759"/>
<evidence type="ECO:0000256" key="8">
    <source>
        <dbReference type="ARBA" id="ARBA00051897"/>
    </source>
</evidence>
<comment type="catalytic activity">
    <reaction evidence="8">
        <text>guanosine(26) in tRNA + 2 S-adenosyl-L-methionine = N(2)-dimethylguanosine(26) in tRNA + 2 S-adenosyl-L-homocysteine + 2 H(+)</text>
        <dbReference type="Rhea" id="RHEA:43140"/>
        <dbReference type="Rhea" id="RHEA-COMP:10359"/>
        <dbReference type="Rhea" id="RHEA-COMP:10360"/>
        <dbReference type="ChEBI" id="CHEBI:15378"/>
        <dbReference type="ChEBI" id="CHEBI:57856"/>
        <dbReference type="ChEBI" id="CHEBI:59789"/>
        <dbReference type="ChEBI" id="CHEBI:74269"/>
        <dbReference type="ChEBI" id="CHEBI:74513"/>
        <dbReference type="EC" id="2.1.1.216"/>
    </reaction>
</comment>
<dbReference type="EMBL" id="HG725838">
    <property type="protein sequence ID" value="CDJ69938.1"/>
    <property type="molecule type" value="Genomic_DNA"/>
</dbReference>
<keyword evidence="1 9" id="KW-0820">tRNA-binding</keyword>
<dbReference type="Proteomes" id="UP000030754">
    <property type="component" value="Unassembled WGS sequence"/>
</dbReference>
<dbReference type="AlphaFoldDB" id="U6N0D0"/>